<evidence type="ECO:0000256" key="3">
    <source>
        <dbReference type="ARBA" id="ARBA00023163"/>
    </source>
</evidence>
<dbReference type="InterPro" id="IPR036271">
    <property type="entry name" value="Tet_transcr_reg_TetR-rel_C_sf"/>
</dbReference>
<evidence type="ECO:0000256" key="1">
    <source>
        <dbReference type="ARBA" id="ARBA00023015"/>
    </source>
</evidence>
<organism evidence="6 7">
    <name type="scientific">Photobacterium sp. (strain ATCC 43367)</name>
    <dbReference type="NCBI Taxonomy" id="379097"/>
    <lineage>
        <taxon>Bacteria</taxon>
        <taxon>Pseudomonadati</taxon>
        <taxon>Pseudomonadota</taxon>
        <taxon>Gammaproteobacteria</taxon>
        <taxon>Vibrionales</taxon>
        <taxon>Vibrionaceae</taxon>
        <taxon>Vibrio</taxon>
        <taxon>Vibrio oreintalis group</taxon>
    </lineage>
</organism>
<evidence type="ECO:0000256" key="4">
    <source>
        <dbReference type="PROSITE-ProRule" id="PRU00335"/>
    </source>
</evidence>
<keyword evidence="1" id="KW-0805">Transcription regulation</keyword>
<dbReference type="STRING" id="379097.SE23_18225"/>
<dbReference type="OrthoDB" id="270177at2"/>
<keyword evidence="3" id="KW-0804">Transcription</keyword>
<dbReference type="PANTHER" id="PTHR47506:SF10">
    <property type="entry name" value="TRANSCRIPTIONAL REGULATORY PROTEIN"/>
    <property type="match status" value="1"/>
</dbReference>
<dbReference type="AlphaFoldDB" id="A0A0A5HW88"/>
<gene>
    <name evidence="6" type="ORF">NM06_02625</name>
</gene>
<keyword evidence="2 4" id="KW-0238">DNA-binding</keyword>
<feature type="domain" description="HTH tetR-type" evidence="5">
    <location>
        <begin position="6"/>
        <end position="66"/>
    </location>
</feature>
<evidence type="ECO:0000313" key="6">
    <source>
        <dbReference type="EMBL" id="KGY09832.1"/>
    </source>
</evidence>
<dbReference type="InterPro" id="IPR001647">
    <property type="entry name" value="HTH_TetR"/>
</dbReference>
<dbReference type="Gene3D" id="1.10.10.60">
    <property type="entry name" value="Homeodomain-like"/>
    <property type="match status" value="1"/>
</dbReference>
<protein>
    <submittedName>
        <fullName evidence="6">TetR family transcriptional regulator</fullName>
    </submittedName>
</protein>
<dbReference type="SUPFAM" id="SSF48498">
    <property type="entry name" value="Tetracyclin repressor-like, C-terminal domain"/>
    <property type="match status" value="1"/>
</dbReference>
<dbReference type="PANTHER" id="PTHR47506">
    <property type="entry name" value="TRANSCRIPTIONAL REGULATORY PROTEIN"/>
    <property type="match status" value="1"/>
</dbReference>
<dbReference type="Gene3D" id="1.10.357.10">
    <property type="entry name" value="Tetracycline Repressor, domain 2"/>
    <property type="match status" value="1"/>
</dbReference>
<dbReference type="Proteomes" id="UP000030451">
    <property type="component" value="Unassembled WGS sequence"/>
</dbReference>
<sequence length="194" mass="21868">MGKTAKFDREWVINQATDLYWQKGFHATSMRNLQDVIDMRPGSIYAAFGSKDGLFKEALNNYTQMGIENLNACLEVSSSPLDGLKAFVKQVVINTKHHAPNGMCMLAKTIAELTDEHQALLEQAQACFRKMEETFAQVIVQAQQHGELSPEKDANKLARHLQVQIAGLRTYAKANDDDTLLEEMIDDIFTHHPF</sequence>
<dbReference type="InterPro" id="IPR011075">
    <property type="entry name" value="TetR_C"/>
</dbReference>
<dbReference type="SUPFAM" id="SSF46689">
    <property type="entry name" value="Homeodomain-like"/>
    <property type="match status" value="1"/>
</dbReference>
<proteinExistence type="predicted"/>
<accession>A0A0A5HW88</accession>
<dbReference type="RefSeq" id="WP_038187712.1">
    <property type="nucleotide sequence ID" value="NZ_JRWP01000004.1"/>
</dbReference>
<evidence type="ECO:0000256" key="2">
    <source>
        <dbReference type="ARBA" id="ARBA00023125"/>
    </source>
</evidence>
<dbReference type="PROSITE" id="PS50977">
    <property type="entry name" value="HTH_TETR_2"/>
    <property type="match status" value="1"/>
</dbReference>
<name>A0A0A5HW88_PHOS4</name>
<feature type="DNA-binding region" description="H-T-H motif" evidence="4">
    <location>
        <begin position="29"/>
        <end position="48"/>
    </location>
</feature>
<reference evidence="6 7" key="1">
    <citation type="submission" date="2014-10" db="EMBL/GenBank/DDBJ databases">
        <title>Genome sequencing of Vibrio sinaloensis T08.</title>
        <authorList>
            <person name="Chan K.-G."/>
            <person name="Mohamad N.I."/>
        </authorList>
    </citation>
    <scope>NUCLEOTIDE SEQUENCE [LARGE SCALE GENOMIC DNA]</scope>
    <source>
        <strain evidence="6 7">T08</strain>
    </source>
</reference>
<evidence type="ECO:0000313" key="7">
    <source>
        <dbReference type="Proteomes" id="UP000030451"/>
    </source>
</evidence>
<dbReference type="EMBL" id="JRWP01000004">
    <property type="protein sequence ID" value="KGY09832.1"/>
    <property type="molecule type" value="Genomic_DNA"/>
</dbReference>
<dbReference type="InterPro" id="IPR009057">
    <property type="entry name" value="Homeodomain-like_sf"/>
</dbReference>
<dbReference type="GO" id="GO:0003677">
    <property type="term" value="F:DNA binding"/>
    <property type="evidence" value="ECO:0007669"/>
    <property type="project" value="UniProtKB-UniRule"/>
</dbReference>
<evidence type="ECO:0000259" key="5">
    <source>
        <dbReference type="PROSITE" id="PS50977"/>
    </source>
</evidence>
<dbReference type="Pfam" id="PF16925">
    <property type="entry name" value="TetR_C_13"/>
    <property type="match status" value="1"/>
</dbReference>
<comment type="caution">
    <text evidence="6">The sequence shown here is derived from an EMBL/GenBank/DDBJ whole genome shotgun (WGS) entry which is preliminary data.</text>
</comment>
<dbReference type="Pfam" id="PF00440">
    <property type="entry name" value="TetR_N"/>
    <property type="match status" value="1"/>
</dbReference>